<dbReference type="PROSITE" id="PS00166">
    <property type="entry name" value="ENOYL_COA_HYDRATASE"/>
    <property type="match status" value="1"/>
</dbReference>
<dbReference type="PATRIC" id="fig|1345697.3.peg.2017"/>
<dbReference type="AlphaFoldDB" id="S5Z079"/>
<dbReference type="Pfam" id="PF00378">
    <property type="entry name" value="ECH_1"/>
    <property type="match status" value="1"/>
</dbReference>
<name>S5Z079_GEOG3</name>
<dbReference type="STRING" id="1921421.M493_10440"/>
<dbReference type="HOGENOM" id="CLU_009834_7_2_9"/>
<sequence>MYETIRYEVKEQVAWLTLNRPDQMNAFTEQMNAEVIKSLKQAAADQNVRCVVITGAGRAFCAGEDLSGVTEEMNHGDVLRTRYAPMMRALHRLEKPVVAAVNGVAAGAGMSLALACDFRLLSEKASFAPAFIHIGLVPDAGHLYYLPRLIGRAKALEVAVLGEKISAEQAVSLGLATKVIPLSNWEEEVTQFAERLAAMPTKAIGLVKRLLQESEEAAFDRYLEREAECQRIAGLTSDHREGVKAFFEKRKPTFQGN</sequence>
<evidence type="ECO:0000256" key="2">
    <source>
        <dbReference type="RuleBase" id="RU003707"/>
    </source>
</evidence>
<dbReference type="SUPFAM" id="SSF52096">
    <property type="entry name" value="ClpP/crotonase"/>
    <property type="match status" value="1"/>
</dbReference>
<gene>
    <name evidence="3" type="ORF">M493_10440</name>
</gene>
<dbReference type="PANTHER" id="PTHR43459:SF1">
    <property type="entry name" value="EG:BACN32G11.4 PROTEIN"/>
    <property type="match status" value="1"/>
</dbReference>
<dbReference type="Gene3D" id="3.90.226.10">
    <property type="entry name" value="2-enoyl-CoA Hydratase, Chain A, domain 1"/>
    <property type="match status" value="1"/>
</dbReference>
<dbReference type="Proteomes" id="UP000015500">
    <property type="component" value="Chromosome"/>
</dbReference>
<dbReference type="Gene3D" id="1.10.12.10">
    <property type="entry name" value="Lyase 2-enoyl-coa Hydratase, Chain A, domain 2"/>
    <property type="match status" value="1"/>
</dbReference>
<dbReference type="GO" id="GO:0003824">
    <property type="term" value="F:catalytic activity"/>
    <property type="evidence" value="ECO:0007669"/>
    <property type="project" value="InterPro"/>
</dbReference>
<dbReference type="PANTHER" id="PTHR43459">
    <property type="entry name" value="ENOYL-COA HYDRATASE"/>
    <property type="match status" value="1"/>
</dbReference>
<dbReference type="InterPro" id="IPR001753">
    <property type="entry name" value="Enoyl-CoA_hydra/iso"/>
</dbReference>
<organism evidence="3 4">
    <name type="scientific">Geobacillus genomosp. 3</name>
    <dbReference type="NCBI Taxonomy" id="1921421"/>
    <lineage>
        <taxon>Bacteria</taxon>
        <taxon>Bacillati</taxon>
        <taxon>Bacillota</taxon>
        <taxon>Bacilli</taxon>
        <taxon>Bacillales</taxon>
        <taxon>Anoxybacillaceae</taxon>
        <taxon>Geobacillus</taxon>
    </lineage>
</organism>
<comment type="similarity">
    <text evidence="1 2">Belongs to the enoyl-CoA hydratase/isomerase family.</text>
</comment>
<keyword evidence="4" id="KW-1185">Reference proteome</keyword>
<dbReference type="InterPro" id="IPR014748">
    <property type="entry name" value="Enoyl-CoA_hydra_C"/>
</dbReference>
<evidence type="ECO:0000313" key="4">
    <source>
        <dbReference type="Proteomes" id="UP000015500"/>
    </source>
</evidence>
<proteinExistence type="inferred from homology"/>
<dbReference type="KEGG" id="gjf:M493_10440"/>
<protein>
    <submittedName>
        <fullName evidence="3">Enoyl-CoA hydratase</fullName>
    </submittedName>
</protein>
<dbReference type="EMBL" id="CP006254">
    <property type="protein sequence ID" value="AGT32349.1"/>
    <property type="molecule type" value="Genomic_DNA"/>
</dbReference>
<dbReference type="RefSeq" id="WP_020960153.1">
    <property type="nucleotide sequence ID" value="NC_022080.4"/>
</dbReference>
<dbReference type="InterPro" id="IPR018376">
    <property type="entry name" value="Enoyl-CoA_hyd/isom_CS"/>
</dbReference>
<dbReference type="OrthoDB" id="9775794at2"/>
<evidence type="ECO:0000313" key="3">
    <source>
        <dbReference type="EMBL" id="AGT32349.1"/>
    </source>
</evidence>
<dbReference type="CDD" id="cd06558">
    <property type="entry name" value="crotonase-like"/>
    <property type="match status" value="1"/>
</dbReference>
<reference evidence="3 4" key="1">
    <citation type="journal article" date="2014" name="Genome Announc.">
        <title>Complete Genome Sequence of the Thermophilic Polychlorinated Biphenyl Degrader Geobacillus sp. Strain JF8 (NBRC 109937).</title>
        <authorList>
            <person name="Shintani M."/>
            <person name="Ohtsubo Y."/>
            <person name="Fukuda K."/>
            <person name="Hosoyama A."/>
            <person name="Ohji S."/>
            <person name="Yamazoe A."/>
            <person name="Fujita N."/>
            <person name="Nagata Y."/>
            <person name="Tsuda M."/>
            <person name="Hatta T."/>
            <person name="Kimbara K."/>
        </authorList>
    </citation>
    <scope>NUCLEOTIDE SEQUENCE [LARGE SCALE GENOMIC DNA]</scope>
    <source>
        <strain evidence="3 4">JF8</strain>
    </source>
</reference>
<dbReference type="InterPro" id="IPR029045">
    <property type="entry name" value="ClpP/crotonase-like_dom_sf"/>
</dbReference>
<evidence type="ECO:0000256" key="1">
    <source>
        <dbReference type="ARBA" id="ARBA00005254"/>
    </source>
</evidence>
<accession>S5Z079</accession>